<dbReference type="EMBL" id="JACXTH010000004">
    <property type="protein sequence ID" value="MBD3704946.1"/>
    <property type="molecule type" value="Genomic_DNA"/>
</dbReference>
<comment type="caution">
    <text evidence="1">The sequence shown here is derived from an EMBL/GenBank/DDBJ whole genome shotgun (WGS) entry which is preliminary data.</text>
</comment>
<evidence type="ECO:0000313" key="2">
    <source>
        <dbReference type="Proteomes" id="UP000652007"/>
    </source>
</evidence>
<accession>A0A927DIG9</accession>
<proteinExistence type="predicted"/>
<dbReference type="AlphaFoldDB" id="A0A927DIG9"/>
<organism evidence="1 2">
    <name type="scientific">Klebsiella pneumoniae</name>
    <dbReference type="NCBI Taxonomy" id="573"/>
    <lineage>
        <taxon>Bacteria</taxon>
        <taxon>Pseudomonadati</taxon>
        <taxon>Pseudomonadota</taxon>
        <taxon>Gammaproteobacteria</taxon>
        <taxon>Enterobacterales</taxon>
        <taxon>Enterobacteriaceae</taxon>
        <taxon>Klebsiella/Raoultella group</taxon>
        <taxon>Klebsiella</taxon>
        <taxon>Klebsiella pneumoniae complex</taxon>
    </lineage>
</organism>
<evidence type="ECO:0000313" key="1">
    <source>
        <dbReference type="EMBL" id="MBD3704946.1"/>
    </source>
</evidence>
<sequence>MAAFTAASYNSSLAIFSSPPQSRVTVLKVSGSGSLRDFNWQDKYSFPIGTEAYVPVLPAGIRNVGCTDNAKENEKNPFFSG</sequence>
<reference evidence="1" key="1">
    <citation type="submission" date="2020-07" db="EMBL/GenBank/DDBJ databases">
        <title>Clinical and genomic characterization of carbapenemase-producing Enterobacterales causing secondary infections during the COVID-19 crisis at a New York City hospital.</title>
        <authorList>
            <person name="Gomez-Simmonds A."/>
            <person name="Annavajhala M.K."/>
            <person name="Uhlemann A.-C."/>
        </authorList>
    </citation>
    <scope>NUCLEOTIDE SEQUENCE</scope>
    <source>
        <strain evidence="1">NK1596</strain>
    </source>
</reference>
<gene>
    <name evidence="1" type="ORF">IE990_28210</name>
</gene>
<dbReference type="Proteomes" id="UP000652007">
    <property type="component" value="Unassembled WGS sequence"/>
</dbReference>
<name>A0A927DIG9_KLEPN</name>
<protein>
    <submittedName>
        <fullName evidence="1">Uncharacterized protein</fullName>
    </submittedName>
</protein>